<evidence type="ECO:0000256" key="3">
    <source>
        <dbReference type="ARBA" id="ARBA00023082"/>
    </source>
</evidence>
<evidence type="ECO:0000256" key="2">
    <source>
        <dbReference type="ARBA" id="ARBA00023015"/>
    </source>
</evidence>
<keyword evidence="5" id="KW-0804">Transcription</keyword>
<evidence type="ECO:0000256" key="4">
    <source>
        <dbReference type="ARBA" id="ARBA00023125"/>
    </source>
</evidence>
<dbReference type="GO" id="GO:0016987">
    <property type="term" value="F:sigma factor activity"/>
    <property type="evidence" value="ECO:0007669"/>
    <property type="project" value="UniProtKB-KW"/>
</dbReference>
<dbReference type="RefSeq" id="WP_025831430.1">
    <property type="nucleotide sequence ID" value="NZ_CAMTFU010000405.1"/>
</dbReference>
<proteinExistence type="inferred from homology"/>
<dbReference type="SUPFAM" id="SSF88659">
    <property type="entry name" value="Sigma3 and sigma4 domains of RNA polymerase sigma factors"/>
    <property type="match status" value="1"/>
</dbReference>
<keyword evidence="3" id="KW-0731">Sigma factor</keyword>
<sequence>MQPDLKEIVEQYGVMVSSIAHRMIQNKEIAKEAAQEVWYEIIKSIDSFNGESGLSTWIYTICKRTILRYARNERIATMNELREFRELPAIDYNGQDRNEQEWIKACCDWCLTAQNHCLTNDARLIFIFKINLNLPYKQISEIMGMTEESVRQISSRSIRKITHFMNDTCPLYNPQGTCKCRICKQVTSLNLEKEYTAIKKIIRLVDVYQRLEKELPRKNYWEKFIP</sequence>
<accession>A0A1M6CXH0</accession>
<dbReference type="Gene3D" id="1.10.1740.10">
    <property type="match status" value="1"/>
</dbReference>
<evidence type="ECO:0000259" key="7">
    <source>
        <dbReference type="Pfam" id="PF04545"/>
    </source>
</evidence>
<name>A0A1M6CXH0_9BACE</name>
<dbReference type="EMBL" id="FQZN01000005">
    <property type="protein sequence ID" value="SHI65687.1"/>
    <property type="molecule type" value="Genomic_DNA"/>
</dbReference>
<organism evidence="8 9">
    <name type="scientific">Bacteroides stercorirosoris</name>
    <dbReference type="NCBI Taxonomy" id="871324"/>
    <lineage>
        <taxon>Bacteria</taxon>
        <taxon>Pseudomonadati</taxon>
        <taxon>Bacteroidota</taxon>
        <taxon>Bacteroidia</taxon>
        <taxon>Bacteroidales</taxon>
        <taxon>Bacteroidaceae</taxon>
        <taxon>Bacteroides</taxon>
    </lineage>
</organism>
<dbReference type="Gene3D" id="1.10.10.10">
    <property type="entry name" value="Winged helix-like DNA-binding domain superfamily/Winged helix DNA-binding domain"/>
    <property type="match status" value="1"/>
</dbReference>
<protein>
    <submittedName>
        <fullName evidence="8">RNA polymerase sigma-70 factor, ECF subfamily</fullName>
    </submittedName>
</protein>
<dbReference type="PANTHER" id="PTHR43133">
    <property type="entry name" value="RNA POLYMERASE ECF-TYPE SIGMA FACTO"/>
    <property type="match status" value="1"/>
</dbReference>
<keyword evidence="9" id="KW-1185">Reference proteome</keyword>
<dbReference type="InterPro" id="IPR039425">
    <property type="entry name" value="RNA_pol_sigma-70-like"/>
</dbReference>
<dbReference type="AlphaFoldDB" id="A0A1M6CXH0"/>
<evidence type="ECO:0000256" key="5">
    <source>
        <dbReference type="ARBA" id="ARBA00023163"/>
    </source>
</evidence>
<keyword evidence="2" id="KW-0805">Transcription regulation</keyword>
<gene>
    <name evidence="8" type="ORF">SAMN05444350_105102</name>
</gene>
<evidence type="ECO:0000313" key="9">
    <source>
        <dbReference type="Proteomes" id="UP000184192"/>
    </source>
</evidence>
<dbReference type="SUPFAM" id="SSF88946">
    <property type="entry name" value="Sigma2 domain of RNA polymerase sigma factors"/>
    <property type="match status" value="1"/>
</dbReference>
<dbReference type="InterPro" id="IPR007630">
    <property type="entry name" value="RNA_pol_sigma70_r4"/>
</dbReference>
<evidence type="ECO:0000256" key="1">
    <source>
        <dbReference type="ARBA" id="ARBA00010641"/>
    </source>
</evidence>
<dbReference type="GO" id="GO:0006352">
    <property type="term" value="P:DNA-templated transcription initiation"/>
    <property type="evidence" value="ECO:0007669"/>
    <property type="project" value="InterPro"/>
</dbReference>
<dbReference type="GO" id="GO:0003677">
    <property type="term" value="F:DNA binding"/>
    <property type="evidence" value="ECO:0007669"/>
    <property type="project" value="UniProtKB-KW"/>
</dbReference>
<dbReference type="Pfam" id="PF04545">
    <property type="entry name" value="Sigma70_r4"/>
    <property type="match status" value="1"/>
</dbReference>
<dbReference type="InterPro" id="IPR014284">
    <property type="entry name" value="RNA_pol_sigma-70_dom"/>
</dbReference>
<dbReference type="InterPro" id="IPR013325">
    <property type="entry name" value="RNA_pol_sigma_r2"/>
</dbReference>
<dbReference type="InterPro" id="IPR007627">
    <property type="entry name" value="RNA_pol_sigma70_r2"/>
</dbReference>
<dbReference type="InterPro" id="IPR036388">
    <property type="entry name" value="WH-like_DNA-bd_sf"/>
</dbReference>
<feature type="domain" description="RNA polymerase sigma-70 region 4" evidence="7">
    <location>
        <begin position="133"/>
        <end position="161"/>
    </location>
</feature>
<evidence type="ECO:0000313" key="8">
    <source>
        <dbReference type="EMBL" id="SHI65687.1"/>
    </source>
</evidence>
<dbReference type="NCBIfam" id="TIGR02937">
    <property type="entry name" value="sigma70-ECF"/>
    <property type="match status" value="1"/>
</dbReference>
<dbReference type="PANTHER" id="PTHR43133:SF8">
    <property type="entry name" value="RNA POLYMERASE SIGMA FACTOR HI_1459-RELATED"/>
    <property type="match status" value="1"/>
</dbReference>
<dbReference type="eggNOG" id="COG1595">
    <property type="taxonomic scope" value="Bacteria"/>
</dbReference>
<evidence type="ECO:0000259" key="6">
    <source>
        <dbReference type="Pfam" id="PF04542"/>
    </source>
</evidence>
<dbReference type="Proteomes" id="UP000184192">
    <property type="component" value="Unassembled WGS sequence"/>
</dbReference>
<comment type="similarity">
    <text evidence="1">Belongs to the sigma-70 factor family. ECF subfamily.</text>
</comment>
<reference evidence="9" key="1">
    <citation type="submission" date="2016-11" db="EMBL/GenBank/DDBJ databases">
        <authorList>
            <person name="Varghese N."/>
            <person name="Submissions S."/>
        </authorList>
    </citation>
    <scope>NUCLEOTIDE SEQUENCE [LARGE SCALE GENOMIC DNA]</scope>
    <source>
        <strain evidence="9">DSM 26884</strain>
    </source>
</reference>
<dbReference type="InterPro" id="IPR013324">
    <property type="entry name" value="RNA_pol_sigma_r3/r4-like"/>
</dbReference>
<dbReference type="Pfam" id="PF04542">
    <property type="entry name" value="Sigma70_r2"/>
    <property type="match status" value="1"/>
</dbReference>
<keyword evidence="4" id="KW-0238">DNA-binding</keyword>
<dbReference type="GeneID" id="92711331"/>
<feature type="domain" description="RNA polymerase sigma-70 region 2" evidence="6">
    <location>
        <begin position="8"/>
        <end position="74"/>
    </location>
</feature>